<organism evidence="2 3">
    <name type="scientific">Mycetocola tolaasinivorans</name>
    <dbReference type="NCBI Taxonomy" id="76635"/>
    <lineage>
        <taxon>Bacteria</taxon>
        <taxon>Bacillati</taxon>
        <taxon>Actinomycetota</taxon>
        <taxon>Actinomycetes</taxon>
        <taxon>Micrococcales</taxon>
        <taxon>Microbacteriaceae</taxon>
        <taxon>Mycetocola</taxon>
    </lineage>
</organism>
<evidence type="ECO:0000313" key="3">
    <source>
        <dbReference type="Proteomes" id="UP000272503"/>
    </source>
</evidence>
<dbReference type="SMART" id="SM00418">
    <property type="entry name" value="HTH_ARSR"/>
    <property type="match status" value="1"/>
</dbReference>
<dbReference type="GO" id="GO:0003700">
    <property type="term" value="F:DNA-binding transcription factor activity"/>
    <property type="evidence" value="ECO:0007669"/>
    <property type="project" value="InterPro"/>
</dbReference>
<dbReference type="PRINTS" id="PR00778">
    <property type="entry name" value="HTHARSR"/>
</dbReference>
<gene>
    <name evidence="2" type="ORF">D9V32_13305</name>
</gene>
<name>A0A3L7A2N2_9MICO</name>
<feature type="domain" description="HTH arsR-type" evidence="1">
    <location>
        <begin position="17"/>
        <end position="113"/>
    </location>
</feature>
<dbReference type="InterPro" id="IPR001845">
    <property type="entry name" value="HTH_ArsR_DNA-bd_dom"/>
</dbReference>
<dbReference type="InterPro" id="IPR036390">
    <property type="entry name" value="WH_DNA-bd_sf"/>
</dbReference>
<accession>A0A3L7A2N2</accession>
<dbReference type="Gene3D" id="1.10.10.10">
    <property type="entry name" value="Winged helix-like DNA-binding domain superfamily/Winged helix DNA-binding domain"/>
    <property type="match status" value="1"/>
</dbReference>
<dbReference type="OrthoDB" id="4471357at2"/>
<dbReference type="CDD" id="cd00090">
    <property type="entry name" value="HTH_ARSR"/>
    <property type="match status" value="1"/>
</dbReference>
<proteinExistence type="predicted"/>
<dbReference type="InterPro" id="IPR036388">
    <property type="entry name" value="WH-like_DNA-bd_sf"/>
</dbReference>
<reference evidence="2 3" key="1">
    <citation type="submission" date="2018-10" db="EMBL/GenBank/DDBJ databases">
        <authorList>
            <person name="Li J."/>
        </authorList>
    </citation>
    <scope>NUCLEOTIDE SEQUENCE [LARGE SCALE GENOMIC DNA]</scope>
    <source>
        <strain evidence="2 3">IF 016277</strain>
    </source>
</reference>
<dbReference type="RefSeq" id="WP_121649405.1">
    <property type="nucleotide sequence ID" value="NZ_RCUX01000011.1"/>
</dbReference>
<evidence type="ECO:0000259" key="1">
    <source>
        <dbReference type="PROSITE" id="PS50987"/>
    </source>
</evidence>
<dbReference type="SUPFAM" id="SSF46785">
    <property type="entry name" value="Winged helix' DNA-binding domain"/>
    <property type="match status" value="1"/>
</dbReference>
<keyword evidence="3" id="KW-1185">Reference proteome</keyword>
<dbReference type="PROSITE" id="PS50987">
    <property type="entry name" value="HTH_ARSR_2"/>
    <property type="match status" value="1"/>
</dbReference>
<dbReference type="AlphaFoldDB" id="A0A3L7A2N2"/>
<evidence type="ECO:0000313" key="2">
    <source>
        <dbReference type="EMBL" id="RLP74324.1"/>
    </source>
</evidence>
<comment type="caution">
    <text evidence="2">The sequence shown here is derived from an EMBL/GenBank/DDBJ whole genome shotgun (WGS) entry which is preliminary data.</text>
</comment>
<dbReference type="Proteomes" id="UP000272503">
    <property type="component" value="Unassembled WGS sequence"/>
</dbReference>
<dbReference type="EMBL" id="RCUX01000011">
    <property type="protein sequence ID" value="RLP74324.1"/>
    <property type="molecule type" value="Genomic_DNA"/>
</dbReference>
<dbReference type="InterPro" id="IPR011991">
    <property type="entry name" value="ArsR-like_HTH"/>
</dbReference>
<protein>
    <submittedName>
        <fullName evidence="2">ArsR family transcriptional regulator</fullName>
    </submittedName>
</protein>
<sequence>MTTQLLPQAGQEERLEQPEAQDIRLDVVFAALSDPLRITIVKRLMGEGDDVFRSCTWVGIDRPKSTLTHHFRALREAGIIEQRRFGTERRSRVRVADLSARFPGLLELVAAAPLE</sequence>